<dbReference type="EMBL" id="AP021858">
    <property type="protein sequence ID" value="BBO23123.1"/>
    <property type="molecule type" value="Genomic_DNA"/>
</dbReference>
<name>A0A809R6C0_9BACT</name>
<dbReference type="KEGG" id="npy:NPRO_07180"/>
<dbReference type="AlphaFoldDB" id="A0A809R6C0"/>
<reference evidence="1" key="1">
    <citation type="journal article" name="DNA Res.">
        <title>The physiological potential of anammox bacteria as revealed by their core genome structure.</title>
        <authorList>
            <person name="Okubo T."/>
            <person name="Toyoda A."/>
            <person name="Fukuhara K."/>
            <person name="Uchiyama I."/>
            <person name="Harigaya Y."/>
            <person name="Kuroiwa M."/>
            <person name="Suzuki T."/>
            <person name="Murakami Y."/>
            <person name="Suwa Y."/>
            <person name="Takami H."/>
        </authorList>
    </citation>
    <scope>NUCLEOTIDE SEQUENCE</scope>
    <source>
        <strain evidence="1">317325-2</strain>
    </source>
</reference>
<evidence type="ECO:0000313" key="2">
    <source>
        <dbReference type="Proteomes" id="UP000662873"/>
    </source>
</evidence>
<dbReference type="Proteomes" id="UP000662873">
    <property type="component" value="Chromosome"/>
</dbReference>
<sequence length="88" mass="10465">MRSIVRTDEFERELLLIEPDVARSDEFLEGVEWLLSRDPVAGLQLNNRVWSLDTSEFALIEPLTVYYTFDDKRVWLLAIRRPIERPED</sequence>
<organism evidence="1 2">
    <name type="scientific">Candidatus Nitrosymbiomonas proteolyticus</name>
    <dbReference type="NCBI Taxonomy" id="2608984"/>
    <lineage>
        <taxon>Bacteria</taxon>
        <taxon>Bacillati</taxon>
        <taxon>Armatimonadota</taxon>
        <taxon>Armatimonadota incertae sedis</taxon>
        <taxon>Candidatus Nitrosymbiomonas</taxon>
    </lineage>
</organism>
<protein>
    <submittedName>
        <fullName evidence="1">Uncharacterized protein</fullName>
    </submittedName>
</protein>
<proteinExistence type="predicted"/>
<gene>
    <name evidence="1" type="ORF">NPRO_07180</name>
</gene>
<evidence type="ECO:0000313" key="1">
    <source>
        <dbReference type="EMBL" id="BBO23123.1"/>
    </source>
</evidence>
<accession>A0A809R6C0</accession>